<reference evidence="2" key="1">
    <citation type="journal article" date="2019" name="Int. J. Syst. Evol. Microbiol.">
        <title>The Global Catalogue of Microorganisms (GCM) 10K type strain sequencing project: providing services to taxonomists for standard genome sequencing and annotation.</title>
        <authorList>
            <consortium name="The Broad Institute Genomics Platform"/>
            <consortium name="The Broad Institute Genome Sequencing Center for Infectious Disease"/>
            <person name="Wu L."/>
            <person name="Ma J."/>
        </authorList>
    </citation>
    <scope>NUCLEOTIDE SEQUENCE [LARGE SCALE GENOMIC DNA]</scope>
    <source>
        <strain evidence="2">CCUG 51308</strain>
    </source>
</reference>
<dbReference type="EMBL" id="JBHTBR010000005">
    <property type="protein sequence ID" value="MFC7292052.1"/>
    <property type="molecule type" value="Genomic_DNA"/>
</dbReference>
<sequence>MKLSLGTLGLASLLVLSGCKTEYEEPTRQKVKAAMAEWASGETVADLSNLSCDNLGKAKFYCSFDITYIGSPTEKMEKCFYSSASELTIRPNTSCY</sequence>
<dbReference type="Proteomes" id="UP001596492">
    <property type="component" value="Unassembled WGS sequence"/>
</dbReference>
<accession>A0ABW2IMC9</accession>
<dbReference type="PROSITE" id="PS51257">
    <property type="entry name" value="PROKAR_LIPOPROTEIN"/>
    <property type="match status" value="1"/>
</dbReference>
<dbReference type="RefSeq" id="WP_382167294.1">
    <property type="nucleotide sequence ID" value="NZ_JBHTBR010000005.1"/>
</dbReference>
<evidence type="ECO:0008006" key="3">
    <source>
        <dbReference type="Google" id="ProtNLM"/>
    </source>
</evidence>
<organism evidence="1 2">
    <name type="scientific">Hirschia litorea</name>
    <dbReference type="NCBI Taxonomy" id="1199156"/>
    <lineage>
        <taxon>Bacteria</taxon>
        <taxon>Pseudomonadati</taxon>
        <taxon>Pseudomonadota</taxon>
        <taxon>Alphaproteobacteria</taxon>
        <taxon>Hyphomonadales</taxon>
        <taxon>Hyphomonadaceae</taxon>
        <taxon>Hirschia</taxon>
    </lineage>
</organism>
<proteinExistence type="predicted"/>
<evidence type="ECO:0000313" key="1">
    <source>
        <dbReference type="EMBL" id="MFC7292052.1"/>
    </source>
</evidence>
<gene>
    <name evidence="1" type="ORF">ACFQS8_10535</name>
</gene>
<protein>
    <recommendedName>
        <fullName evidence="3">Lipoprotein</fullName>
    </recommendedName>
</protein>
<comment type="caution">
    <text evidence="1">The sequence shown here is derived from an EMBL/GenBank/DDBJ whole genome shotgun (WGS) entry which is preliminary data.</text>
</comment>
<evidence type="ECO:0000313" key="2">
    <source>
        <dbReference type="Proteomes" id="UP001596492"/>
    </source>
</evidence>
<name>A0ABW2IMC9_9PROT</name>
<keyword evidence="2" id="KW-1185">Reference proteome</keyword>